<evidence type="ECO:0000256" key="3">
    <source>
        <dbReference type="ARBA" id="ARBA00022500"/>
    </source>
</evidence>
<dbReference type="Pfam" id="PF00015">
    <property type="entry name" value="MCPsignal"/>
    <property type="match status" value="1"/>
</dbReference>
<dbReference type="RefSeq" id="WP_079442277.1">
    <property type="nucleotide sequence ID" value="NZ_MZGT01000123.1"/>
</dbReference>
<feature type="domain" description="Methyl-accepting transducer" evidence="10">
    <location>
        <begin position="409"/>
        <end position="666"/>
    </location>
</feature>
<keyword evidence="4 9" id="KW-0812">Transmembrane</keyword>
<dbReference type="EMBL" id="MZGT01000123">
    <property type="protein sequence ID" value="OPJ55497.1"/>
    <property type="molecule type" value="Genomic_DNA"/>
</dbReference>
<evidence type="ECO:0000259" key="10">
    <source>
        <dbReference type="PROSITE" id="PS50111"/>
    </source>
</evidence>
<dbReference type="Gene3D" id="6.10.340.10">
    <property type="match status" value="1"/>
</dbReference>
<evidence type="ECO:0000313" key="11">
    <source>
        <dbReference type="EMBL" id="OPJ55497.1"/>
    </source>
</evidence>
<evidence type="ECO:0000313" key="12">
    <source>
        <dbReference type="Proteomes" id="UP000191056"/>
    </source>
</evidence>
<keyword evidence="6 9" id="KW-0472">Membrane</keyword>
<sequence length="695" mass="76205">MKFLKKETNLNKRNNKFIKSKNNSFSFNKDSISFRVLARVLPVVVVTLLTLTTCTYYLGQRVLYSNSKDFINQISKITAQDINDIMANQIKSVESLAHNPFITSADTPLEDKMKILLKEKEFKQYLNMGIATPDGKLTLVNGEVIDIKDSDYFKSASNGISYVSEPFVNNSNSNINKNYIIAISAPIEDSNNHINVLVAFKSGDDISNLSKKISFLNSGKAFVVNSSGKLLGYSNNSYVQNEKTITDLLTNTDGTSVDDLVTSISLGRSGSQDVICDGIEQVLSYSIVPATGWCIIATADKTDLLSSFNSLKIINIVTGIGSLILISLTLIFVMSKISKNILYVVDIMKSFAKGDFSRTIDEKYLKKKSETGIMCRSLIEIQCALNKNIDTIQLNSSHLTEESNGLLLISEELSSLIENIVKAISTISEGTLSQANKLSSSNDNLNQFGNKIEILTNKVNDVTITSSNIGERAEKSNHDLKTLITSIDLLNKNFDTFGSSLTLMSTDIHEVTEMTNIINGIAEQTNLLALNAAIEAARAGDAGKGFAVVADEIRKLAEMSKNSAQRIYSIVSKVLKNTDDIVISTDNIAHDVKNQTLIVNNTISVFKEISSAIEEMIPQMYSIAKDFVSLNAEKDSLLNNISEISLSSEQISATTQEIYSSSEELNLSSAEVANSAKKVSTSSNELTESFSQFKF</sequence>
<keyword evidence="2" id="KW-1003">Cell membrane</keyword>
<dbReference type="InterPro" id="IPR033479">
    <property type="entry name" value="dCache_1"/>
</dbReference>
<dbReference type="InterPro" id="IPR004089">
    <property type="entry name" value="MCPsignal_dom"/>
</dbReference>
<dbReference type="STRING" id="225345.CLCHR_46670"/>
<dbReference type="PANTHER" id="PTHR32089">
    <property type="entry name" value="METHYL-ACCEPTING CHEMOTAXIS PROTEIN MCPB"/>
    <property type="match status" value="1"/>
</dbReference>
<dbReference type="AlphaFoldDB" id="A0A1V4I7G6"/>
<reference evidence="11 12" key="1">
    <citation type="submission" date="2017-03" db="EMBL/GenBank/DDBJ databases">
        <title>Genome sequence of Clostridium chromiireducens DSM 23318.</title>
        <authorList>
            <person name="Poehlein A."/>
            <person name="Daniel R."/>
        </authorList>
    </citation>
    <scope>NUCLEOTIDE SEQUENCE [LARGE SCALE GENOMIC DNA]</scope>
    <source>
        <strain evidence="11 12">DSM 23318</strain>
    </source>
</reference>
<feature type="transmembrane region" description="Helical" evidence="9">
    <location>
        <begin position="313"/>
        <end position="333"/>
    </location>
</feature>
<keyword evidence="3" id="KW-0145">Chemotaxis</keyword>
<dbReference type="Gene3D" id="3.30.450.20">
    <property type="entry name" value="PAS domain"/>
    <property type="match status" value="1"/>
</dbReference>
<keyword evidence="12" id="KW-1185">Reference proteome</keyword>
<accession>A0A1V4I7G6</accession>
<dbReference type="Pfam" id="PF02743">
    <property type="entry name" value="dCache_1"/>
    <property type="match status" value="1"/>
</dbReference>
<feature type="transmembrane region" description="Helical" evidence="9">
    <location>
        <begin position="36"/>
        <end position="58"/>
    </location>
</feature>
<evidence type="ECO:0000256" key="5">
    <source>
        <dbReference type="ARBA" id="ARBA00022989"/>
    </source>
</evidence>
<dbReference type="Proteomes" id="UP000191056">
    <property type="component" value="Unassembled WGS sequence"/>
</dbReference>
<keyword evidence="7 8" id="KW-0807">Transducer</keyword>
<dbReference type="CDD" id="cd12912">
    <property type="entry name" value="PDC2_MCP_like"/>
    <property type="match status" value="1"/>
</dbReference>
<evidence type="ECO:0000256" key="7">
    <source>
        <dbReference type="ARBA" id="ARBA00023224"/>
    </source>
</evidence>
<dbReference type="GO" id="GO:0007165">
    <property type="term" value="P:signal transduction"/>
    <property type="evidence" value="ECO:0007669"/>
    <property type="project" value="UniProtKB-KW"/>
</dbReference>
<dbReference type="SMART" id="SM00283">
    <property type="entry name" value="MA"/>
    <property type="match status" value="1"/>
</dbReference>
<evidence type="ECO:0000256" key="6">
    <source>
        <dbReference type="ARBA" id="ARBA00023136"/>
    </source>
</evidence>
<evidence type="ECO:0000256" key="1">
    <source>
        <dbReference type="ARBA" id="ARBA00004651"/>
    </source>
</evidence>
<protein>
    <submittedName>
        <fullName evidence="11">Methyl-accepting chemotaxis protein McpB</fullName>
    </submittedName>
</protein>
<comment type="caution">
    <text evidence="11">The sequence shown here is derived from an EMBL/GenBank/DDBJ whole genome shotgun (WGS) entry which is preliminary data.</text>
</comment>
<dbReference type="SUPFAM" id="SSF58104">
    <property type="entry name" value="Methyl-accepting chemotaxis protein (MCP) signaling domain"/>
    <property type="match status" value="1"/>
</dbReference>
<dbReference type="Gene3D" id="1.10.287.950">
    <property type="entry name" value="Methyl-accepting chemotaxis protein"/>
    <property type="match status" value="1"/>
</dbReference>
<keyword evidence="5 9" id="KW-1133">Transmembrane helix</keyword>
<name>A0A1V4I7G6_9CLOT</name>
<dbReference type="OrthoDB" id="597657at2"/>
<proteinExistence type="predicted"/>
<evidence type="ECO:0000256" key="4">
    <source>
        <dbReference type="ARBA" id="ARBA00022692"/>
    </source>
</evidence>
<evidence type="ECO:0000256" key="9">
    <source>
        <dbReference type="SAM" id="Phobius"/>
    </source>
</evidence>
<dbReference type="GO" id="GO:0005886">
    <property type="term" value="C:plasma membrane"/>
    <property type="evidence" value="ECO:0007669"/>
    <property type="project" value="UniProtKB-SubCell"/>
</dbReference>
<organism evidence="11 12">
    <name type="scientific">Clostridium chromiireducens</name>
    <dbReference type="NCBI Taxonomy" id="225345"/>
    <lineage>
        <taxon>Bacteria</taxon>
        <taxon>Bacillati</taxon>
        <taxon>Bacillota</taxon>
        <taxon>Clostridia</taxon>
        <taxon>Eubacteriales</taxon>
        <taxon>Clostridiaceae</taxon>
        <taxon>Clostridium</taxon>
    </lineage>
</organism>
<dbReference type="GO" id="GO:0006935">
    <property type="term" value="P:chemotaxis"/>
    <property type="evidence" value="ECO:0007669"/>
    <property type="project" value="UniProtKB-KW"/>
</dbReference>
<evidence type="ECO:0000256" key="2">
    <source>
        <dbReference type="ARBA" id="ARBA00022475"/>
    </source>
</evidence>
<dbReference type="PROSITE" id="PS50111">
    <property type="entry name" value="CHEMOTAXIS_TRANSDUC_2"/>
    <property type="match status" value="1"/>
</dbReference>
<dbReference type="PANTHER" id="PTHR32089:SF112">
    <property type="entry name" value="LYSOZYME-LIKE PROTEIN-RELATED"/>
    <property type="match status" value="1"/>
</dbReference>
<comment type="subcellular location">
    <subcellularLocation>
        <location evidence="1">Cell membrane</location>
        <topology evidence="1">Multi-pass membrane protein</topology>
    </subcellularLocation>
</comment>
<gene>
    <name evidence="11" type="primary">mcpB_22</name>
    <name evidence="11" type="ORF">CLCHR_46670</name>
</gene>
<evidence type="ECO:0000256" key="8">
    <source>
        <dbReference type="PROSITE-ProRule" id="PRU00284"/>
    </source>
</evidence>